<dbReference type="Gene3D" id="3.30.200.20">
    <property type="entry name" value="Phosphorylase Kinase, domain 1"/>
    <property type="match status" value="1"/>
</dbReference>
<evidence type="ECO:0000256" key="2">
    <source>
        <dbReference type="ARBA" id="ARBA00022553"/>
    </source>
</evidence>
<name>G0MQR4_CAEBE</name>
<dbReference type="GO" id="GO:0004674">
    <property type="term" value="F:protein serine/threonine kinase activity"/>
    <property type="evidence" value="ECO:0007669"/>
    <property type="project" value="UniProtKB-KW"/>
</dbReference>
<accession>G0MQR4</accession>
<sequence>MPNIEEIKAAGIPMLNEEATEKPTPKVMAKASDYKIMKALGNGGYGMAYLVIDSNNGKEYAMKAVSKGYIVETNDFKSCKREVQIMKQLDSVFVTKLYAVYQTPLEVCYVMDLCTGGNFYNLMRTFRRLKTHVARFYLAELFCGIKYLHSIDIAHQDLKLDNLLLDSAGHLKICDYGMSSPGMEEDTKITKYCGVIWYFTPEKVLGIDYTRNTDWWNFGLIILHFFGCNQLFARKSDSDCKLAILTLDMIGIRNVPKHALHLANNLIQYEENRYTQEQISSHQFFDKIVWDDIENQRVRPKILWDRKAQMENNYLDEDLRDHYFYLATDENEKLFEDFNFKRPE</sequence>
<dbReference type="Proteomes" id="UP000008068">
    <property type="component" value="Unassembled WGS sequence"/>
</dbReference>
<keyword evidence="1 8" id="KW-0723">Serine/threonine-protein kinase</keyword>
<evidence type="ECO:0000256" key="3">
    <source>
        <dbReference type="ARBA" id="ARBA00022679"/>
    </source>
</evidence>
<dbReference type="Pfam" id="PF00069">
    <property type="entry name" value="Pkinase"/>
    <property type="match status" value="1"/>
</dbReference>
<dbReference type="SMART" id="SM00220">
    <property type="entry name" value="S_TKc"/>
    <property type="match status" value="1"/>
</dbReference>
<dbReference type="PANTHER" id="PTHR24351">
    <property type="entry name" value="RIBOSOMAL PROTEIN S6 KINASE"/>
    <property type="match status" value="1"/>
</dbReference>
<keyword evidence="5" id="KW-0418">Kinase</keyword>
<dbReference type="InterPro" id="IPR000719">
    <property type="entry name" value="Prot_kinase_dom"/>
</dbReference>
<evidence type="ECO:0000313" key="11">
    <source>
        <dbReference type="EMBL" id="EGT41461.1"/>
    </source>
</evidence>
<evidence type="ECO:0008006" key="13">
    <source>
        <dbReference type="Google" id="ProtNLM"/>
    </source>
</evidence>
<dbReference type="PROSITE" id="PS00108">
    <property type="entry name" value="PROTEIN_KINASE_ST"/>
    <property type="match status" value="1"/>
</dbReference>
<reference evidence="12" key="1">
    <citation type="submission" date="2011-07" db="EMBL/GenBank/DDBJ databases">
        <authorList>
            <consortium name="Caenorhabditis brenneri Sequencing and Analysis Consortium"/>
            <person name="Wilson R.K."/>
        </authorList>
    </citation>
    <scope>NUCLEOTIDE SEQUENCE [LARGE SCALE GENOMIC DNA]</scope>
    <source>
        <strain evidence="12">PB2801</strain>
    </source>
</reference>
<proteinExistence type="inferred from homology"/>
<dbReference type="InterPro" id="IPR011009">
    <property type="entry name" value="Kinase-like_dom_sf"/>
</dbReference>
<protein>
    <recommendedName>
        <fullName evidence="13">Protein kinase domain-containing protein</fullName>
    </recommendedName>
</protein>
<evidence type="ECO:0000256" key="7">
    <source>
        <dbReference type="PROSITE-ProRule" id="PRU10141"/>
    </source>
</evidence>
<dbReference type="AlphaFoldDB" id="G0MQR4"/>
<keyword evidence="4 7" id="KW-0547">Nucleotide-binding</keyword>
<feature type="domain" description="AGC-kinase C-terminal" evidence="10">
    <location>
        <begin position="286"/>
        <end position="344"/>
    </location>
</feature>
<feature type="binding site" evidence="7">
    <location>
        <position position="63"/>
    </location>
    <ligand>
        <name>ATP</name>
        <dbReference type="ChEBI" id="CHEBI:30616"/>
    </ligand>
</feature>
<dbReference type="eggNOG" id="KOG0694">
    <property type="taxonomic scope" value="Eukaryota"/>
</dbReference>
<dbReference type="OrthoDB" id="68483at2759"/>
<evidence type="ECO:0000256" key="1">
    <source>
        <dbReference type="ARBA" id="ARBA00022527"/>
    </source>
</evidence>
<dbReference type="InParanoid" id="G0MQR4"/>
<dbReference type="EMBL" id="GL379807">
    <property type="protein sequence ID" value="EGT41461.1"/>
    <property type="molecule type" value="Genomic_DNA"/>
</dbReference>
<dbReference type="OMA" id="PWIRDYP"/>
<comment type="similarity">
    <text evidence="8">Belongs to the protein kinase superfamily.</text>
</comment>
<dbReference type="InterPro" id="IPR000961">
    <property type="entry name" value="AGC-kinase_C"/>
</dbReference>
<dbReference type="PROSITE" id="PS50011">
    <property type="entry name" value="PROTEIN_KINASE_DOM"/>
    <property type="match status" value="1"/>
</dbReference>
<keyword evidence="3" id="KW-0808">Transferase</keyword>
<keyword evidence="2" id="KW-0597">Phosphoprotein</keyword>
<dbReference type="STRING" id="135651.G0MQR4"/>
<dbReference type="PROSITE" id="PS51285">
    <property type="entry name" value="AGC_KINASE_CTER"/>
    <property type="match status" value="1"/>
</dbReference>
<dbReference type="PROSITE" id="PS00107">
    <property type="entry name" value="PROTEIN_KINASE_ATP"/>
    <property type="match status" value="1"/>
</dbReference>
<evidence type="ECO:0000256" key="4">
    <source>
        <dbReference type="ARBA" id="ARBA00022741"/>
    </source>
</evidence>
<evidence type="ECO:0000313" key="12">
    <source>
        <dbReference type="Proteomes" id="UP000008068"/>
    </source>
</evidence>
<dbReference type="InterPro" id="IPR008271">
    <property type="entry name" value="Ser/Thr_kinase_AS"/>
</dbReference>
<evidence type="ECO:0000259" key="9">
    <source>
        <dbReference type="PROSITE" id="PS50011"/>
    </source>
</evidence>
<dbReference type="GO" id="GO:0005524">
    <property type="term" value="F:ATP binding"/>
    <property type="evidence" value="ECO:0007669"/>
    <property type="project" value="UniProtKB-UniRule"/>
</dbReference>
<evidence type="ECO:0000256" key="8">
    <source>
        <dbReference type="RuleBase" id="RU000304"/>
    </source>
</evidence>
<evidence type="ECO:0000256" key="5">
    <source>
        <dbReference type="ARBA" id="ARBA00022777"/>
    </source>
</evidence>
<keyword evidence="12" id="KW-1185">Reference proteome</keyword>
<keyword evidence="6 7" id="KW-0067">ATP-binding</keyword>
<feature type="domain" description="Protein kinase" evidence="9">
    <location>
        <begin position="34"/>
        <end position="285"/>
    </location>
</feature>
<dbReference type="HOGENOM" id="CLU_000288_63_5_1"/>
<dbReference type="Gene3D" id="1.10.510.10">
    <property type="entry name" value="Transferase(Phosphotransferase) domain 1"/>
    <property type="match status" value="1"/>
</dbReference>
<evidence type="ECO:0000256" key="6">
    <source>
        <dbReference type="ARBA" id="ARBA00022840"/>
    </source>
</evidence>
<gene>
    <name evidence="11" type="ORF">CAEBREN_24782</name>
</gene>
<organism evidence="12">
    <name type="scientific">Caenorhabditis brenneri</name>
    <name type="common">Nematode worm</name>
    <dbReference type="NCBI Taxonomy" id="135651"/>
    <lineage>
        <taxon>Eukaryota</taxon>
        <taxon>Metazoa</taxon>
        <taxon>Ecdysozoa</taxon>
        <taxon>Nematoda</taxon>
        <taxon>Chromadorea</taxon>
        <taxon>Rhabditida</taxon>
        <taxon>Rhabditina</taxon>
        <taxon>Rhabditomorpha</taxon>
        <taxon>Rhabditoidea</taxon>
        <taxon>Rhabditidae</taxon>
        <taxon>Peloderinae</taxon>
        <taxon>Caenorhabditis</taxon>
    </lineage>
</organism>
<dbReference type="SUPFAM" id="SSF56112">
    <property type="entry name" value="Protein kinase-like (PK-like)"/>
    <property type="match status" value="1"/>
</dbReference>
<dbReference type="InterPro" id="IPR017441">
    <property type="entry name" value="Protein_kinase_ATP_BS"/>
</dbReference>
<evidence type="ECO:0000259" key="10">
    <source>
        <dbReference type="PROSITE" id="PS51285"/>
    </source>
</evidence>